<evidence type="ECO:0008006" key="4">
    <source>
        <dbReference type="Google" id="ProtNLM"/>
    </source>
</evidence>
<dbReference type="Pfam" id="PF04672">
    <property type="entry name" value="Methyltransf_19"/>
    <property type="match status" value="1"/>
</dbReference>
<protein>
    <recommendedName>
        <fullName evidence="4">SAM-dependent methyltransferase</fullName>
    </recommendedName>
</protein>
<sequence>MFPHRPPGFSFLGYAPVPYRPKDWPSPVSERAGHRSRAEPGSARRPAHRAPRERGTGQTRPPAPFKICSRADGRRNGAAGGGQGTSVNEAGRPKRRRISSARIYNESIGARSGTSADLAVLGALDEAMQLRGMPGVENRSFLVRAVDYLARQGVGQFLDIGVGLPAWGNVYQVARRHRPDAAVACVDHDLEVVAAWREIAAEHEPMRSVYADVRRPREILEHPEVRAVIDFDRPVGLLLTAVLHLVGVEHDQRKIVRTLTDALPSGSHLVLSHVSDQRQPAEAFERVRRIVESAGSAFTVTSPGQVAEMFGGLELVEPGLVMVEDWRPVRATRRSAGWYIGGVGRKP</sequence>
<organism evidence="2 3">
    <name type="scientific">Actinomadura craniellae</name>
    <dbReference type="NCBI Taxonomy" id="2231787"/>
    <lineage>
        <taxon>Bacteria</taxon>
        <taxon>Bacillati</taxon>
        <taxon>Actinomycetota</taxon>
        <taxon>Actinomycetes</taxon>
        <taxon>Streptosporangiales</taxon>
        <taxon>Thermomonosporaceae</taxon>
        <taxon>Actinomadura</taxon>
    </lineage>
</organism>
<dbReference type="Gene3D" id="3.40.50.150">
    <property type="entry name" value="Vaccinia Virus protein VP39"/>
    <property type="match status" value="1"/>
</dbReference>
<dbReference type="InterPro" id="IPR006764">
    <property type="entry name" value="SAM_dep_MeTrfase_SAV2177_type"/>
</dbReference>
<evidence type="ECO:0000313" key="2">
    <source>
        <dbReference type="EMBL" id="RAY16082.1"/>
    </source>
</evidence>
<evidence type="ECO:0000313" key="3">
    <source>
        <dbReference type="Proteomes" id="UP000251891"/>
    </source>
</evidence>
<proteinExistence type="predicted"/>
<dbReference type="EMBL" id="QLYX01000002">
    <property type="protein sequence ID" value="RAY16082.1"/>
    <property type="molecule type" value="Genomic_DNA"/>
</dbReference>
<name>A0A365HAN9_9ACTN</name>
<accession>A0A365HAN9</accession>
<keyword evidence="3" id="KW-1185">Reference proteome</keyword>
<dbReference type="AlphaFoldDB" id="A0A365HAN9"/>
<feature type="region of interest" description="Disordered" evidence="1">
    <location>
        <begin position="1"/>
        <end position="94"/>
    </location>
</feature>
<gene>
    <name evidence="2" type="ORF">DPM19_03880</name>
</gene>
<evidence type="ECO:0000256" key="1">
    <source>
        <dbReference type="SAM" id="MobiDB-lite"/>
    </source>
</evidence>
<comment type="caution">
    <text evidence="2">The sequence shown here is derived from an EMBL/GenBank/DDBJ whole genome shotgun (WGS) entry which is preliminary data.</text>
</comment>
<dbReference type="SUPFAM" id="SSF53335">
    <property type="entry name" value="S-adenosyl-L-methionine-dependent methyltransferases"/>
    <property type="match status" value="1"/>
</dbReference>
<reference evidence="2 3" key="1">
    <citation type="submission" date="2018-06" db="EMBL/GenBank/DDBJ databases">
        <title>Actinomadura craniellae sp. nov. isolated from marine sponge Craniella sp.</title>
        <authorList>
            <person name="Li L."/>
            <person name="Xu Q.H."/>
            <person name="Lin H.W."/>
            <person name="Lu Y.H."/>
        </authorList>
    </citation>
    <scope>NUCLEOTIDE SEQUENCE [LARGE SCALE GENOMIC DNA]</scope>
    <source>
        <strain evidence="2 3">LHW63021</strain>
    </source>
</reference>
<dbReference type="InterPro" id="IPR029063">
    <property type="entry name" value="SAM-dependent_MTases_sf"/>
</dbReference>
<dbReference type="Proteomes" id="UP000251891">
    <property type="component" value="Unassembled WGS sequence"/>
</dbReference>